<evidence type="ECO:0000256" key="1">
    <source>
        <dbReference type="ARBA" id="ARBA00004370"/>
    </source>
</evidence>
<dbReference type="AlphaFoldDB" id="A0A1X7VLQ3"/>
<dbReference type="GO" id="GO:0035556">
    <property type="term" value="P:intracellular signal transduction"/>
    <property type="evidence" value="ECO:0007669"/>
    <property type="project" value="InterPro"/>
</dbReference>
<keyword evidence="3" id="KW-0547">Nucleotide-binding</keyword>
<dbReference type="Proteomes" id="UP000007879">
    <property type="component" value="Unassembled WGS sequence"/>
</dbReference>
<keyword evidence="5" id="KW-0472">Membrane</keyword>
<dbReference type="PANTHER" id="PTHR11920">
    <property type="entry name" value="GUANYLYL CYCLASE"/>
    <property type="match status" value="1"/>
</dbReference>
<keyword evidence="2" id="KW-0812">Transmembrane</keyword>
<dbReference type="InParanoid" id="A0A1X7VLQ3"/>
<keyword evidence="9" id="KW-1185">Reference proteome</keyword>
<dbReference type="Gene3D" id="3.30.70.1230">
    <property type="entry name" value="Nucleotide cyclase"/>
    <property type="match status" value="1"/>
</dbReference>
<dbReference type="GO" id="GO:0000166">
    <property type="term" value="F:nucleotide binding"/>
    <property type="evidence" value="ECO:0007669"/>
    <property type="project" value="UniProtKB-KW"/>
</dbReference>
<organism evidence="8">
    <name type="scientific">Amphimedon queenslandica</name>
    <name type="common">Sponge</name>
    <dbReference type="NCBI Taxonomy" id="400682"/>
    <lineage>
        <taxon>Eukaryota</taxon>
        <taxon>Metazoa</taxon>
        <taxon>Porifera</taxon>
        <taxon>Demospongiae</taxon>
        <taxon>Heteroscleromorpha</taxon>
        <taxon>Haplosclerida</taxon>
        <taxon>Niphatidae</taxon>
        <taxon>Amphimedon</taxon>
    </lineage>
</organism>
<protein>
    <recommendedName>
        <fullName evidence="7">Guanylate cyclase domain-containing protein</fullName>
    </recommendedName>
</protein>
<evidence type="ECO:0000256" key="2">
    <source>
        <dbReference type="ARBA" id="ARBA00022692"/>
    </source>
</evidence>
<evidence type="ECO:0000256" key="4">
    <source>
        <dbReference type="ARBA" id="ARBA00022989"/>
    </source>
</evidence>
<dbReference type="InterPro" id="IPR001054">
    <property type="entry name" value="A/G_cyclase"/>
</dbReference>
<dbReference type="GO" id="GO:0001653">
    <property type="term" value="F:peptide receptor activity"/>
    <property type="evidence" value="ECO:0007669"/>
    <property type="project" value="TreeGrafter"/>
</dbReference>
<feature type="domain" description="Guanylate cyclase" evidence="7">
    <location>
        <begin position="107"/>
        <end position="288"/>
    </location>
</feature>
<name>A0A1X7VLQ3_AMPQE</name>
<evidence type="ECO:0000313" key="8">
    <source>
        <dbReference type="EnsemblMetazoa" id="Aqu2.1.40353_001"/>
    </source>
</evidence>
<dbReference type="InterPro" id="IPR029787">
    <property type="entry name" value="Nucleotide_cyclase"/>
</dbReference>
<dbReference type="KEGG" id="aqu:109593812"/>
<dbReference type="STRING" id="400682.A0A1X7VLQ3"/>
<evidence type="ECO:0000256" key="6">
    <source>
        <dbReference type="ARBA" id="ARBA00023239"/>
    </source>
</evidence>
<evidence type="ECO:0000313" key="9">
    <source>
        <dbReference type="Proteomes" id="UP000007879"/>
    </source>
</evidence>
<dbReference type="GO" id="GO:0005886">
    <property type="term" value="C:plasma membrane"/>
    <property type="evidence" value="ECO:0007669"/>
    <property type="project" value="TreeGrafter"/>
</dbReference>
<dbReference type="CDD" id="cd07302">
    <property type="entry name" value="CHD"/>
    <property type="match status" value="1"/>
</dbReference>
<dbReference type="PROSITE" id="PS50125">
    <property type="entry name" value="GUANYLATE_CYCLASE_2"/>
    <property type="match status" value="1"/>
</dbReference>
<evidence type="ECO:0000256" key="3">
    <source>
        <dbReference type="ARBA" id="ARBA00022741"/>
    </source>
</evidence>
<keyword evidence="4" id="KW-1133">Transmembrane helix</keyword>
<dbReference type="SUPFAM" id="SSF55073">
    <property type="entry name" value="Nucleotide cyclase"/>
    <property type="match status" value="1"/>
</dbReference>
<dbReference type="InterPro" id="IPR050401">
    <property type="entry name" value="Cyclic_nucleotide_synthase"/>
</dbReference>
<comment type="subcellular location">
    <subcellularLocation>
        <location evidence="1">Membrane</location>
    </subcellularLocation>
</comment>
<reference evidence="8" key="2">
    <citation type="submission" date="2017-05" db="UniProtKB">
        <authorList>
            <consortium name="EnsemblMetazoa"/>
        </authorList>
    </citation>
    <scope>IDENTIFICATION</scope>
</reference>
<evidence type="ECO:0000256" key="5">
    <source>
        <dbReference type="ARBA" id="ARBA00023136"/>
    </source>
</evidence>
<dbReference type="eggNOG" id="KOG1023">
    <property type="taxonomic scope" value="Eukaryota"/>
</dbReference>
<keyword evidence="6" id="KW-0456">Lyase</keyword>
<dbReference type="GO" id="GO:0004016">
    <property type="term" value="F:adenylate cyclase activity"/>
    <property type="evidence" value="ECO:0007669"/>
    <property type="project" value="TreeGrafter"/>
</dbReference>
<dbReference type="Pfam" id="PF00211">
    <property type="entry name" value="Guanylate_cyc"/>
    <property type="match status" value="1"/>
</dbReference>
<dbReference type="GO" id="GO:0004383">
    <property type="term" value="F:guanylate cyclase activity"/>
    <property type="evidence" value="ECO:0007669"/>
    <property type="project" value="TreeGrafter"/>
</dbReference>
<sequence>MGANRSRLVERLVEKDVNNQILHDRVEAEKERLHNEELAKLRSEVHDLRDNLCRQEMELAERTGRLQDEQQKNLALLFCDLPLTLISDPTADSKTYSNLSKSYAMVTLAQCDVVGFANLTCLLKPHEAVAIIDRIQAIIDEAFKDENIFIMERFTDGCIAASGLVDQPANTLNKDPVITSRITTPSQLDSLGYDAYSTTPSSMRDTNKSPATAASYAGLIATGTLKLMSLSGVVSVPSLKNKQLQLRVAIHSGPCSAGIVNLQTTVGTQHMAHYKLFGPALNMTKKLCTTGLALQIRVSKQSWELLNDIGGYIFERCPDFMTWSGQKPIESYWLIGQEEHDFPLPSVDQAISLSEYEDIAI</sequence>
<dbReference type="OrthoDB" id="10557731at2759"/>
<accession>A0A1X7VLQ3</accession>
<dbReference type="GO" id="GO:0007168">
    <property type="term" value="P:receptor guanylyl cyclase signaling pathway"/>
    <property type="evidence" value="ECO:0007669"/>
    <property type="project" value="TreeGrafter"/>
</dbReference>
<dbReference type="EnsemblMetazoa" id="Aqu2.1.40353_001">
    <property type="protein sequence ID" value="Aqu2.1.40353_001"/>
    <property type="gene ID" value="Aqu2.1.40353"/>
</dbReference>
<evidence type="ECO:0000259" key="7">
    <source>
        <dbReference type="PROSITE" id="PS50125"/>
    </source>
</evidence>
<dbReference type="PANTHER" id="PTHR11920:SF335">
    <property type="entry name" value="GUANYLATE CYCLASE"/>
    <property type="match status" value="1"/>
</dbReference>
<proteinExistence type="predicted"/>
<dbReference type="SMART" id="SM00044">
    <property type="entry name" value="CYCc"/>
    <property type="match status" value="1"/>
</dbReference>
<gene>
    <name evidence="8" type="primary">109593812</name>
</gene>
<dbReference type="EnsemblMetazoa" id="XM_020008910.1">
    <property type="protein sequence ID" value="XP_019864469.1"/>
    <property type="gene ID" value="LOC109593812"/>
</dbReference>
<reference evidence="9" key="1">
    <citation type="journal article" date="2010" name="Nature">
        <title>The Amphimedon queenslandica genome and the evolution of animal complexity.</title>
        <authorList>
            <person name="Srivastava M."/>
            <person name="Simakov O."/>
            <person name="Chapman J."/>
            <person name="Fahey B."/>
            <person name="Gauthier M.E."/>
            <person name="Mitros T."/>
            <person name="Richards G.S."/>
            <person name="Conaco C."/>
            <person name="Dacre M."/>
            <person name="Hellsten U."/>
            <person name="Larroux C."/>
            <person name="Putnam N.H."/>
            <person name="Stanke M."/>
            <person name="Adamska M."/>
            <person name="Darling A."/>
            <person name="Degnan S.M."/>
            <person name="Oakley T.H."/>
            <person name="Plachetzki D.C."/>
            <person name="Zhai Y."/>
            <person name="Adamski M."/>
            <person name="Calcino A."/>
            <person name="Cummins S.F."/>
            <person name="Goodstein D.M."/>
            <person name="Harris C."/>
            <person name="Jackson D.J."/>
            <person name="Leys S.P."/>
            <person name="Shu S."/>
            <person name="Woodcroft B.J."/>
            <person name="Vervoort M."/>
            <person name="Kosik K.S."/>
            <person name="Manning G."/>
            <person name="Degnan B.M."/>
            <person name="Rokhsar D.S."/>
        </authorList>
    </citation>
    <scope>NUCLEOTIDE SEQUENCE [LARGE SCALE GENOMIC DNA]</scope>
</reference>
<dbReference type="OMA" id="QCANDEN"/>